<dbReference type="OrthoDB" id="3554837at2759"/>
<feature type="region of interest" description="Disordered" evidence="1">
    <location>
        <begin position="17"/>
        <end position="101"/>
    </location>
</feature>
<evidence type="ECO:0000256" key="1">
    <source>
        <dbReference type="SAM" id="MobiDB-lite"/>
    </source>
</evidence>
<dbReference type="eggNOG" id="ENOG502SY3P">
    <property type="taxonomic scope" value="Eukaryota"/>
</dbReference>
<protein>
    <recommendedName>
        <fullName evidence="2">PD-(D/E)XK nuclease-like domain-containing protein</fullName>
    </recommendedName>
</protein>
<reference evidence="3" key="1">
    <citation type="submission" date="2016-03" db="EMBL/GenBank/DDBJ databases">
        <title>Updated assembly of Pseudogymnoascus destructans, the fungus causing white-nose syndrome of bats.</title>
        <authorList>
            <person name="Palmer J.M."/>
            <person name="Drees K.P."/>
            <person name="Foster J.T."/>
            <person name="Lindner D.L."/>
        </authorList>
    </citation>
    <scope>NUCLEOTIDE SEQUENCE [LARGE SCALE GENOMIC DNA]</scope>
    <source>
        <strain evidence="3">20631-21</strain>
    </source>
</reference>
<dbReference type="VEuPathDB" id="FungiDB:GMDG_06221"/>
<feature type="compositionally biased region" description="Polar residues" evidence="1">
    <location>
        <begin position="53"/>
        <end position="64"/>
    </location>
</feature>
<feature type="region of interest" description="Disordered" evidence="1">
    <location>
        <begin position="168"/>
        <end position="187"/>
    </location>
</feature>
<evidence type="ECO:0000313" key="3">
    <source>
        <dbReference type="EMBL" id="OAF61126.2"/>
    </source>
</evidence>
<dbReference type="Pfam" id="PF20516">
    <property type="entry name" value="PDDEXK_12"/>
    <property type="match status" value="1"/>
</dbReference>
<proteinExistence type="predicted"/>
<accession>A0A177AG82</accession>
<dbReference type="GeneID" id="36285654"/>
<sequence>MSSNWTDQDSTAITNWICKLPPRPDEHSATTLTTTTANEKLRNASAPAYLPRSTPSLANSASSPESEEISTRARQHKRKRSDYLEQAQKRTTHKQNKHLTAEHREEGDLAAAYLGTGHIQAGNTVAEFESRHHHEEEYFGVEQSRPGYSEMDDGASVAGSTRSLISNRPILDAKPPSRRSSRSTSPIRSTLALLRSAAPPIDICQPGPAAATSPGDAVNKLKVFLLDGYDKAFIPRQLEARLREIAPDEAIILHEAMFHDHHEQTTKELDSLWDDIQEVYYEANACSNLFKDENAWVEVVRSVLRLAGMHTLSKDLELNSVQSQSIEPQYLPTLPSSPTSLSKKADLALVISLPRHGDSIINQWRKLNPGVGLSHMSDAYTRETLLACPLEVKRQGGDYNEAVCQLAVWSAAALEKLRILATMGRDTEMLERFPYPGWTVVGHEWQLHISWKEDSGKVVSVLLLRSCL</sequence>
<feature type="domain" description="PD-(D/E)XK nuclease-like" evidence="2">
    <location>
        <begin position="255"/>
        <end position="454"/>
    </location>
</feature>
<gene>
    <name evidence="3" type="ORF">VC83_02574</name>
</gene>
<organism evidence="3">
    <name type="scientific">Pseudogymnoascus destructans</name>
    <dbReference type="NCBI Taxonomy" id="655981"/>
    <lineage>
        <taxon>Eukaryota</taxon>
        <taxon>Fungi</taxon>
        <taxon>Dikarya</taxon>
        <taxon>Ascomycota</taxon>
        <taxon>Pezizomycotina</taxon>
        <taxon>Leotiomycetes</taxon>
        <taxon>Thelebolales</taxon>
        <taxon>Thelebolaceae</taxon>
        <taxon>Pseudogymnoascus</taxon>
    </lineage>
</organism>
<dbReference type="AlphaFoldDB" id="A0A177AG82"/>
<dbReference type="Proteomes" id="UP000077154">
    <property type="component" value="Unassembled WGS sequence"/>
</dbReference>
<dbReference type="InterPro" id="IPR046797">
    <property type="entry name" value="PDDEXK_12"/>
</dbReference>
<name>A0A177AG82_9PEZI</name>
<dbReference type="RefSeq" id="XP_024326403.1">
    <property type="nucleotide sequence ID" value="XM_024466233.1"/>
</dbReference>
<evidence type="ECO:0000259" key="2">
    <source>
        <dbReference type="Pfam" id="PF20516"/>
    </source>
</evidence>
<dbReference type="EMBL" id="KV441390">
    <property type="protein sequence ID" value="OAF61126.2"/>
    <property type="molecule type" value="Genomic_DNA"/>
</dbReference>